<proteinExistence type="predicted"/>
<dbReference type="Proteomes" id="UP000218965">
    <property type="component" value="Chromosome"/>
</dbReference>
<accession>A0A0U5BCS0</accession>
<reference evidence="2" key="1">
    <citation type="submission" date="2015-12" db="EMBL/GenBank/DDBJ databases">
        <authorList>
            <person name="Shamseldin A."/>
            <person name="Moawad H."/>
            <person name="Abd El-Rahim W.M."/>
            <person name="Sadowsky M.J."/>
        </authorList>
    </citation>
    <scope>NUCLEOTIDE SEQUENCE [LARGE SCALE GENOMIC DNA]</scope>
    <source>
        <strain evidence="2">JAM AC0309</strain>
    </source>
</reference>
<gene>
    <name evidence="1" type="ORF">MalAC0309_1598</name>
</gene>
<protein>
    <submittedName>
        <fullName evidence="1">RHS repeat-associated core domain protein</fullName>
    </submittedName>
</protein>
<dbReference type="AlphaFoldDB" id="A0A0U5BCS0"/>
<reference evidence="1 2" key="2">
    <citation type="submission" date="2016-01" db="EMBL/GenBank/DDBJ databases">
        <title>Microcella alkaliphila JAM AC0309 whole genome shotgun sequence.</title>
        <authorList>
            <person name="Kurata A."/>
            <person name="Hirose Y."/>
            <person name="Kishimoto N."/>
            <person name="Kobayashi T."/>
        </authorList>
    </citation>
    <scope>NUCLEOTIDE SEQUENCE [LARGE SCALE GENOMIC DNA]</scope>
    <source>
        <strain evidence="1 2">JAM AC0309</strain>
    </source>
</reference>
<organism evidence="1 2">
    <name type="scientific">Microcella alkaliphila</name>
    <dbReference type="NCBI Taxonomy" id="279828"/>
    <lineage>
        <taxon>Bacteria</taxon>
        <taxon>Bacillati</taxon>
        <taxon>Actinomycetota</taxon>
        <taxon>Actinomycetes</taxon>
        <taxon>Micrococcales</taxon>
        <taxon>Microbacteriaceae</taxon>
        <taxon>Microcella</taxon>
    </lineage>
</organism>
<evidence type="ECO:0000313" key="2">
    <source>
        <dbReference type="Proteomes" id="UP000218965"/>
    </source>
</evidence>
<evidence type="ECO:0000313" key="1">
    <source>
        <dbReference type="EMBL" id="BAU32449.1"/>
    </source>
</evidence>
<dbReference type="KEGG" id="malk:MalAC0309_1598"/>
<name>A0A0U5BCS0_9MICO</name>
<dbReference type="EMBL" id="AP017315">
    <property type="protein sequence ID" value="BAU32449.1"/>
    <property type="molecule type" value="Genomic_DNA"/>
</dbReference>
<sequence length="80" mass="8878">MIASSNSVPAGAIEREHHVIEIPQTTYRHTEFTDGELSARIDGGDLLVRVSTIDGDMTLRIPMQHLTAICDLIAYVRDDQ</sequence>
<dbReference type="RefSeq" id="WP_096421640.1">
    <property type="nucleotide sequence ID" value="NZ_AP017315.1"/>
</dbReference>